<dbReference type="RefSeq" id="WP_368005204.1">
    <property type="nucleotide sequence ID" value="NZ_JAMXFF010000004.1"/>
</dbReference>
<sequence>MQTKANSNRIIVHRRVIPGLDVLTPTERENFWNSVNLLEQFSPDCPFLFPELIKKIDTHEPLYVLRVNSSLRATFRITENNQIEIIDLFPQERIDNYDWKKASLVIEHEKI</sequence>
<proteinExistence type="predicted"/>
<dbReference type="EMBL" id="JAMXFF010000004">
    <property type="protein sequence ID" value="MCT7965505.1"/>
    <property type="molecule type" value="Genomic_DNA"/>
</dbReference>
<accession>A0ABT2MND9</accession>
<protein>
    <submittedName>
        <fullName evidence="1">Uncharacterized protein</fullName>
    </submittedName>
</protein>
<reference evidence="1 2" key="1">
    <citation type="journal article" date="2022" name="Front. Microbiol.">
        <title>High genomic differentiation and limited gene flow indicate recent cryptic speciation within the genus Laspinema (cyanobacteria).</title>
        <authorList>
            <person name="Stanojkovic A."/>
            <person name="Skoupy S."/>
            <person name="Skaloud P."/>
            <person name="Dvorak P."/>
        </authorList>
    </citation>
    <scope>NUCLEOTIDE SEQUENCE [LARGE SCALE GENOMIC DNA]</scope>
    <source>
        <strain evidence="1 2">D2a</strain>
    </source>
</reference>
<gene>
    <name evidence="1" type="ORF">NG799_04050</name>
</gene>
<organism evidence="1 2">
    <name type="scientific">Laspinema palackyanum D2a</name>
    <dbReference type="NCBI Taxonomy" id="2953684"/>
    <lineage>
        <taxon>Bacteria</taxon>
        <taxon>Bacillati</taxon>
        <taxon>Cyanobacteriota</taxon>
        <taxon>Cyanophyceae</taxon>
        <taxon>Oscillatoriophycideae</taxon>
        <taxon>Oscillatoriales</taxon>
        <taxon>Laspinemataceae</taxon>
        <taxon>Laspinema</taxon>
        <taxon>Laspinema palackyanum</taxon>
    </lineage>
</organism>
<evidence type="ECO:0000313" key="1">
    <source>
        <dbReference type="EMBL" id="MCT7965505.1"/>
    </source>
</evidence>
<evidence type="ECO:0000313" key="2">
    <source>
        <dbReference type="Proteomes" id="UP001525890"/>
    </source>
</evidence>
<comment type="caution">
    <text evidence="1">The sequence shown here is derived from an EMBL/GenBank/DDBJ whole genome shotgun (WGS) entry which is preliminary data.</text>
</comment>
<dbReference type="Proteomes" id="UP001525890">
    <property type="component" value="Unassembled WGS sequence"/>
</dbReference>
<keyword evidence="2" id="KW-1185">Reference proteome</keyword>
<name>A0ABT2MND9_9CYAN</name>